<dbReference type="EMBL" id="CP040058">
    <property type="protein sequence ID" value="QCP35856.1"/>
    <property type="molecule type" value="Genomic_DNA"/>
</dbReference>
<dbReference type="GO" id="GO:0045259">
    <property type="term" value="C:proton-transporting ATP synthase complex"/>
    <property type="evidence" value="ECO:0007669"/>
    <property type="project" value="UniProtKB-KW"/>
</dbReference>
<dbReference type="HAMAP" id="MF_01398">
    <property type="entry name" value="ATP_synth_b_bprime"/>
    <property type="match status" value="1"/>
</dbReference>
<dbReference type="InterPro" id="IPR002146">
    <property type="entry name" value="ATP_synth_b/b'su_bac/chlpt"/>
</dbReference>
<evidence type="ECO:0000256" key="5">
    <source>
        <dbReference type="ARBA" id="ARBA00022692"/>
    </source>
</evidence>
<dbReference type="PANTHER" id="PTHR33445:SF1">
    <property type="entry name" value="ATP SYNTHASE SUBUNIT B"/>
    <property type="match status" value="1"/>
</dbReference>
<sequence>MLSFNSGLLWTFVNLIVFFLILKKILFKPVMGMIEKREQMINGQIQDAEQKNTQAGLLKEKYEGELKNANQEAARIVKTAKERGKEEYQRILKDANEEASKVIADANKTIETQKEKAIQGIQNEIAGMAIAAASKVIQENVDQAANEKILDDFLKEAGAGK</sequence>
<keyword evidence="6 13" id="KW-0375">Hydrogen ion transport</keyword>
<evidence type="ECO:0000313" key="17">
    <source>
        <dbReference type="Proteomes" id="UP000298653"/>
    </source>
</evidence>
<keyword evidence="2 13" id="KW-0813">Transport</keyword>
<keyword evidence="5 13" id="KW-0812">Transmembrane</keyword>
<evidence type="ECO:0000256" key="12">
    <source>
        <dbReference type="ARBA" id="ARBA00037847"/>
    </source>
</evidence>
<evidence type="ECO:0000256" key="14">
    <source>
        <dbReference type="RuleBase" id="RU003848"/>
    </source>
</evidence>
<dbReference type="GO" id="GO:0046933">
    <property type="term" value="F:proton-transporting ATP synthase activity, rotational mechanism"/>
    <property type="evidence" value="ECO:0007669"/>
    <property type="project" value="UniProtKB-UniRule"/>
</dbReference>
<evidence type="ECO:0000256" key="8">
    <source>
        <dbReference type="ARBA" id="ARBA00023065"/>
    </source>
</evidence>
<dbReference type="NCBIfam" id="TIGR01144">
    <property type="entry name" value="ATP_synt_b"/>
    <property type="match status" value="1"/>
</dbReference>
<evidence type="ECO:0000256" key="6">
    <source>
        <dbReference type="ARBA" id="ARBA00022781"/>
    </source>
</evidence>
<gene>
    <name evidence="13" type="primary">atpF</name>
    <name evidence="16" type="ORF">AR1Y2_2402</name>
</gene>
<dbReference type="AlphaFoldDB" id="A0A4P8IEP4"/>
<keyword evidence="15" id="KW-0175">Coiled coil</keyword>
<protein>
    <recommendedName>
        <fullName evidence="13">ATP synthase subunit b</fullName>
    </recommendedName>
    <alternativeName>
        <fullName evidence="13">ATP synthase F(0) sector subunit b</fullName>
    </alternativeName>
    <alternativeName>
        <fullName evidence="13">ATPase subunit I</fullName>
    </alternativeName>
    <alternativeName>
        <fullName evidence="13">F-type ATPase subunit b</fullName>
        <shortName evidence="13">F-ATPase subunit b</shortName>
    </alternativeName>
</protein>
<dbReference type="Gene3D" id="1.20.5.620">
    <property type="entry name" value="F1F0 ATP synthase subunit B, membrane domain"/>
    <property type="match status" value="1"/>
</dbReference>
<dbReference type="GO" id="GO:0046961">
    <property type="term" value="F:proton-transporting ATPase activity, rotational mechanism"/>
    <property type="evidence" value="ECO:0007669"/>
    <property type="project" value="TreeGrafter"/>
</dbReference>
<comment type="function">
    <text evidence="11 13">F(1)F(0) ATP synthase produces ATP from ADP in the presence of a proton or sodium gradient. F-type ATPases consist of two structural domains, F(1) containing the extramembraneous catalytic core and F(0) containing the membrane proton channel, linked together by a central stalk and a peripheral stalk. During catalysis, ATP synthesis in the catalytic domain of F(1) is coupled via a rotary mechanism of the central stalk subunits to proton translocation.</text>
</comment>
<keyword evidence="7 13" id="KW-1133">Transmembrane helix</keyword>
<reference evidence="16 17" key="1">
    <citation type="submission" date="2019-05" db="EMBL/GenBank/DDBJ databases">
        <title>Complete genome sequencing of Anaerostipes rhamnosivorans.</title>
        <authorList>
            <person name="Bui T.P.N."/>
            <person name="de Vos W.M."/>
        </authorList>
    </citation>
    <scope>NUCLEOTIDE SEQUENCE [LARGE SCALE GENOMIC DNA]</scope>
    <source>
        <strain evidence="16 17">1y2</strain>
    </source>
</reference>
<evidence type="ECO:0000256" key="4">
    <source>
        <dbReference type="ARBA" id="ARBA00022547"/>
    </source>
</evidence>
<dbReference type="SUPFAM" id="SSF81573">
    <property type="entry name" value="F1F0 ATP synthase subunit B, membrane domain"/>
    <property type="match status" value="1"/>
</dbReference>
<dbReference type="CDD" id="cd06503">
    <property type="entry name" value="ATP-synt_Fo_b"/>
    <property type="match status" value="1"/>
</dbReference>
<evidence type="ECO:0000256" key="15">
    <source>
        <dbReference type="SAM" id="Coils"/>
    </source>
</evidence>
<feature type="transmembrane region" description="Helical" evidence="13">
    <location>
        <begin position="6"/>
        <end position="27"/>
    </location>
</feature>
<dbReference type="Pfam" id="PF00430">
    <property type="entry name" value="ATP-synt_B"/>
    <property type="match status" value="1"/>
</dbReference>
<evidence type="ECO:0000256" key="1">
    <source>
        <dbReference type="ARBA" id="ARBA00005513"/>
    </source>
</evidence>
<name>A0A4P8IEP4_9FIRM</name>
<feature type="coiled-coil region" evidence="15">
    <location>
        <begin position="45"/>
        <end position="116"/>
    </location>
</feature>
<evidence type="ECO:0000256" key="11">
    <source>
        <dbReference type="ARBA" id="ARBA00025198"/>
    </source>
</evidence>
<dbReference type="GO" id="GO:0005886">
    <property type="term" value="C:plasma membrane"/>
    <property type="evidence" value="ECO:0007669"/>
    <property type="project" value="UniProtKB-SubCell"/>
</dbReference>
<keyword evidence="10 13" id="KW-0066">ATP synthesis</keyword>
<comment type="function">
    <text evidence="13">Component of the F(0) channel, it forms part of the peripheral stalk, linking F(1) to F(0).</text>
</comment>
<evidence type="ECO:0000313" key="16">
    <source>
        <dbReference type="EMBL" id="QCP35856.1"/>
    </source>
</evidence>
<dbReference type="InterPro" id="IPR050059">
    <property type="entry name" value="ATP_synthase_B_chain"/>
</dbReference>
<dbReference type="OrthoDB" id="1770883at2"/>
<dbReference type="GO" id="GO:0012505">
    <property type="term" value="C:endomembrane system"/>
    <property type="evidence" value="ECO:0007669"/>
    <property type="project" value="UniProtKB-SubCell"/>
</dbReference>
<dbReference type="RefSeq" id="WP_137329163.1">
    <property type="nucleotide sequence ID" value="NZ_CP040058.1"/>
</dbReference>
<comment type="similarity">
    <text evidence="1 13 14">Belongs to the ATPase B chain family.</text>
</comment>
<proteinExistence type="inferred from homology"/>
<dbReference type="PANTHER" id="PTHR33445">
    <property type="entry name" value="ATP SYNTHASE SUBUNIT B', CHLOROPLASTIC"/>
    <property type="match status" value="1"/>
</dbReference>
<comment type="subunit">
    <text evidence="13">F-type ATPases have 2 components, F(1) - the catalytic core - and F(0) - the membrane proton channel. F(1) has five subunits: alpha(3), beta(3), gamma(1), delta(1), epsilon(1). F(0) has three main subunits: a(1), b(2) and c(10-14). The alpha and beta chains form an alternating ring which encloses part of the gamma chain. F(1) is attached to F(0) by a central stalk formed by the gamma and epsilon chains, while a peripheral stalk is formed by the delta and b chains.</text>
</comment>
<comment type="subcellular location">
    <subcellularLocation>
        <location evidence="13">Cell membrane</location>
        <topology evidence="13">Single-pass membrane protein</topology>
    </subcellularLocation>
    <subcellularLocation>
        <location evidence="12">Endomembrane system</location>
        <topology evidence="12">Single-pass membrane protein</topology>
    </subcellularLocation>
</comment>
<dbReference type="KEGG" id="arf:AR1Y2_2402"/>
<dbReference type="Proteomes" id="UP000298653">
    <property type="component" value="Chromosome"/>
</dbReference>
<evidence type="ECO:0000256" key="9">
    <source>
        <dbReference type="ARBA" id="ARBA00023136"/>
    </source>
</evidence>
<keyword evidence="8 13" id="KW-0406">Ion transport</keyword>
<dbReference type="InterPro" id="IPR028987">
    <property type="entry name" value="ATP_synth_B-like_membr_sf"/>
</dbReference>
<evidence type="ECO:0000256" key="13">
    <source>
        <dbReference type="HAMAP-Rule" id="MF_01398"/>
    </source>
</evidence>
<accession>A0A4P8IEP4</accession>
<keyword evidence="17" id="KW-1185">Reference proteome</keyword>
<evidence type="ECO:0000256" key="2">
    <source>
        <dbReference type="ARBA" id="ARBA00022448"/>
    </source>
</evidence>
<dbReference type="InterPro" id="IPR005864">
    <property type="entry name" value="ATP_synth_F0_bsu_bac"/>
</dbReference>
<keyword evidence="9 13" id="KW-0472">Membrane</keyword>
<keyword evidence="3 13" id="KW-1003">Cell membrane</keyword>
<keyword evidence="4 13" id="KW-0138">CF(0)</keyword>
<evidence type="ECO:0000256" key="10">
    <source>
        <dbReference type="ARBA" id="ARBA00023310"/>
    </source>
</evidence>
<organism evidence="16 17">
    <name type="scientific">Anaerostipes rhamnosivorans</name>
    <dbReference type="NCBI Taxonomy" id="1229621"/>
    <lineage>
        <taxon>Bacteria</taxon>
        <taxon>Bacillati</taxon>
        <taxon>Bacillota</taxon>
        <taxon>Clostridia</taxon>
        <taxon>Lachnospirales</taxon>
        <taxon>Lachnospiraceae</taxon>
        <taxon>Anaerostipes</taxon>
    </lineage>
</organism>
<evidence type="ECO:0000256" key="3">
    <source>
        <dbReference type="ARBA" id="ARBA00022475"/>
    </source>
</evidence>
<evidence type="ECO:0000256" key="7">
    <source>
        <dbReference type="ARBA" id="ARBA00022989"/>
    </source>
</evidence>